<dbReference type="InterPro" id="IPR050490">
    <property type="entry name" value="Bact_solute-bd_prot1"/>
</dbReference>
<dbReference type="AlphaFoldDB" id="G8XFM4"/>
<gene>
    <name evidence="2" type="ordered locus">SCATT_p12920</name>
</gene>
<proteinExistence type="predicted"/>
<dbReference type="CDD" id="cd14748">
    <property type="entry name" value="PBP2_UgpB"/>
    <property type="match status" value="1"/>
</dbReference>
<name>G8XFM4_STREN</name>
<dbReference type="PANTHER" id="PTHR43649:SF30">
    <property type="entry name" value="ABC TRANSPORTER SUBSTRATE-BINDING PROTEIN"/>
    <property type="match status" value="1"/>
</dbReference>
<accession>G8XFM4</accession>
<dbReference type="Proteomes" id="UP000007842">
    <property type="component" value="Plasmid pSCATT"/>
</dbReference>
<feature type="chain" id="PRO_5003518768" evidence="1">
    <location>
        <begin position="24"/>
        <end position="429"/>
    </location>
</feature>
<evidence type="ECO:0000313" key="3">
    <source>
        <dbReference type="Proteomes" id="UP000007842"/>
    </source>
</evidence>
<protein>
    <submittedName>
        <fullName evidence="2">Sugar transporter sugar binding lipoprotein</fullName>
    </submittedName>
</protein>
<sequence length="429" mass="46014">MLRLGASAAVAAGLTATVSGCSAAMDDGVGPDGRVTIELWHGQVDSSKVAVEAMVREFNRTHPKIRVDAGGGGAVADDMLQKVTAALAAGAYPDVAYIYGSDLPNIARSPQVVDLTSWTGHGATPWQQYWPAAREAVTVNKHVRALPALIDSLAVVYNKKLFRQAGVPYPKAGWTWDEFVETARRLTDPGHGVFGTGWPGAGDEDTTWRLWPMIWDLGGEIVGPDGRSIGFADQGVRALQTLADLTRDHCVYIDSKPGGELMYQVFTGGRLAMVATGPWKLPDIIDAKVDYGVVPLPTYSGRPLTISGPDTWTIFDNGPARSRAAKEFVSWLIQPDQDVRLDLTAGTLPLSRISAARPAWLREVERTTGLEVFTKALDTARVRPVIPAYPQISQALGQAIISVLIGSRTPAQAIRACASTANAALRIPR</sequence>
<evidence type="ECO:0000313" key="2">
    <source>
        <dbReference type="EMBL" id="AEW99485.1"/>
    </source>
</evidence>
<keyword evidence="2" id="KW-0449">Lipoprotein</keyword>
<reference evidence="3" key="1">
    <citation type="submission" date="2011-12" db="EMBL/GenBank/DDBJ databases">
        <title>Complete genome sequence of Streptomyces cattleya strain DSM 46488.</title>
        <authorList>
            <person name="Ou H.-Y."/>
            <person name="Li P."/>
            <person name="Zhao C."/>
            <person name="O'Hagan D."/>
            <person name="Deng Z."/>
        </authorList>
    </citation>
    <scope>NUCLEOTIDE SEQUENCE [LARGE SCALE GENOMIC DNA]</scope>
    <source>
        <strain evidence="3">ATCC 35852 / DSM 46488 / JCM 4925 / NBRC 14057 / NRRL 8057</strain>
        <plasmid evidence="3">Plasmid pSCATT</plasmid>
    </source>
</reference>
<dbReference type="Gene3D" id="3.40.190.10">
    <property type="entry name" value="Periplasmic binding protein-like II"/>
    <property type="match status" value="1"/>
</dbReference>
<dbReference type="SUPFAM" id="SSF53850">
    <property type="entry name" value="Periplasmic binding protein-like II"/>
    <property type="match status" value="1"/>
</dbReference>
<keyword evidence="2" id="KW-0813">Transport</keyword>
<dbReference type="EMBL" id="CP003229">
    <property type="protein sequence ID" value="AEW99485.1"/>
    <property type="molecule type" value="Genomic_DNA"/>
</dbReference>
<keyword evidence="3" id="KW-1185">Reference proteome</keyword>
<dbReference type="HOGENOM" id="CLU_031285_10_5_11"/>
<organism evidence="2 3">
    <name type="scientific">Streptantibioticus cattleyicolor (strain ATCC 35852 / DSM 46488 / JCM 4925 / NBRC 14057 / NRRL 8057)</name>
    <name type="common">Streptomyces cattleya</name>
    <dbReference type="NCBI Taxonomy" id="1003195"/>
    <lineage>
        <taxon>Bacteria</taxon>
        <taxon>Bacillati</taxon>
        <taxon>Actinomycetota</taxon>
        <taxon>Actinomycetes</taxon>
        <taxon>Kitasatosporales</taxon>
        <taxon>Streptomycetaceae</taxon>
        <taxon>Streptantibioticus</taxon>
    </lineage>
</organism>
<dbReference type="PROSITE" id="PS51257">
    <property type="entry name" value="PROKAR_LIPOPROTEIN"/>
    <property type="match status" value="1"/>
</dbReference>
<keyword evidence="2" id="KW-0614">Plasmid</keyword>
<dbReference type="InterPro" id="IPR006059">
    <property type="entry name" value="SBP"/>
</dbReference>
<dbReference type="PATRIC" id="fig|1003195.29.peg.7091"/>
<dbReference type="Pfam" id="PF01547">
    <property type="entry name" value="SBP_bac_1"/>
    <property type="match status" value="1"/>
</dbReference>
<feature type="signal peptide" evidence="1">
    <location>
        <begin position="1"/>
        <end position="23"/>
    </location>
</feature>
<dbReference type="KEGG" id="scy:SCATT_p12920"/>
<geneLocation type="plasmid" evidence="2 3">
    <name>pSCATT</name>
</geneLocation>
<keyword evidence="2" id="KW-0762">Sugar transport</keyword>
<keyword evidence="1" id="KW-0732">Signal</keyword>
<dbReference type="PANTHER" id="PTHR43649">
    <property type="entry name" value="ARABINOSE-BINDING PROTEIN-RELATED"/>
    <property type="match status" value="1"/>
</dbReference>
<evidence type="ECO:0000256" key="1">
    <source>
        <dbReference type="SAM" id="SignalP"/>
    </source>
</evidence>